<evidence type="ECO:0000256" key="1">
    <source>
        <dbReference type="SAM" id="MobiDB-lite"/>
    </source>
</evidence>
<protein>
    <submittedName>
        <fullName evidence="2">Uncharacterized protein</fullName>
    </submittedName>
</protein>
<comment type="caution">
    <text evidence="2">The sequence shown here is derived from an EMBL/GenBank/DDBJ whole genome shotgun (WGS) entry which is preliminary data.</text>
</comment>
<gene>
    <name evidence="2" type="ORF">JTE90_015803</name>
</gene>
<name>A0AAV6UAH9_9ARAC</name>
<feature type="region of interest" description="Disordered" evidence="1">
    <location>
        <begin position="1"/>
        <end position="34"/>
    </location>
</feature>
<reference evidence="2 3" key="1">
    <citation type="journal article" date="2022" name="Nat. Ecol. Evol.">
        <title>A masculinizing supergene underlies an exaggerated male reproductive morph in a spider.</title>
        <authorList>
            <person name="Hendrickx F."/>
            <person name="De Corte Z."/>
            <person name="Sonet G."/>
            <person name="Van Belleghem S.M."/>
            <person name="Kostlbacher S."/>
            <person name="Vangestel C."/>
        </authorList>
    </citation>
    <scope>NUCLEOTIDE SEQUENCE [LARGE SCALE GENOMIC DNA]</scope>
    <source>
        <strain evidence="2">W744_W776</strain>
    </source>
</reference>
<evidence type="ECO:0000313" key="3">
    <source>
        <dbReference type="Proteomes" id="UP000827092"/>
    </source>
</evidence>
<accession>A0AAV6UAH9</accession>
<evidence type="ECO:0000313" key="2">
    <source>
        <dbReference type="EMBL" id="KAG8180878.1"/>
    </source>
</evidence>
<keyword evidence="3" id="KW-1185">Reference proteome</keyword>
<dbReference type="EMBL" id="JAFNEN010000544">
    <property type="protein sequence ID" value="KAG8180878.1"/>
    <property type="molecule type" value="Genomic_DNA"/>
</dbReference>
<feature type="compositionally biased region" description="Low complexity" evidence="1">
    <location>
        <begin position="17"/>
        <end position="27"/>
    </location>
</feature>
<organism evidence="2 3">
    <name type="scientific">Oedothorax gibbosus</name>
    <dbReference type="NCBI Taxonomy" id="931172"/>
    <lineage>
        <taxon>Eukaryota</taxon>
        <taxon>Metazoa</taxon>
        <taxon>Ecdysozoa</taxon>
        <taxon>Arthropoda</taxon>
        <taxon>Chelicerata</taxon>
        <taxon>Arachnida</taxon>
        <taxon>Araneae</taxon>
        <taxon>Araneomorphae</taxon>
        <taxon>Entelegynae</taxon>
        <taxon>Araneoidea</taxon>
        <taxon>Linyphiidae</taxon>
        <taxon>Erigoninae</taxon>
        <taxon>Oedothorax</taxon>
    </lineage>
</organism>
<dbReference type="AlphaFoldDB" id="A0AAV6UAH9"/>
<proteinExistence type="predicted"/>
<sequence length="311" mass="36623">MRIRPPPAVPSVLRVPSSNETSSGSSETKAKTKLRLQTIKQESSDAKGTVKETHFQYKNLYDTLKPLVKNQQTTFPNYYDSKKDNPKRGASFFFTQVEPHRFEYRAMFQHERNHHSNVFQPFVHDFDAFSKDFPPLPNFPTFPQFQDPKDAFPNFFSEHKDPFPNFDKFSFPTLPPSIKRSWHPSSEINSPPKEIDINLPRTILDEKLEGPLLKNYDIVLGHMQYPKIFRFNEERVNIEDFDTQKKVRFYNLSKKEQNELLEPENVKRDQLLILHGGIFTVQEPPLFHKNKHPKKRRKLGGYGSYRQRLNI</sequence>
<dbReference type="Proteomes" id="UP000827092">
    <property type="component" value="Unassembled WGS sequence"/>
</dbReference>